<sequence>MDTASSPTSGNGHNDPSPTASAVHHGLGTDPTAFPDRAPSAYPVFFRTYSRTLPRQRETWADVVNRNLSGLARLGQLRPDQVELLRQQQVQLKALPAGRWLWIGGTPWVDRPENFSGAYNCTSTNLVDWDAFALMMDLAMMGCGTGAVIEPRHVQQLPPILNRLQVMQVTPIGQRPSRDRQEATTYQVQGPHVSITVGDSRAGWVEAYRLLLCLASDETLTAVAPLQITVDLSHVRPVGEPLKGFGGVANPVKLQDLFARVAAILNGALGRQLDSVECCLLIDEAAVTIVAGNIRRSAGMRQFAAGDIMAAAAKDNLWQQGPDGSWRIDPQRDALRMANHTRVFHERPGMEVIEDAVRRQYHSGEGAIQFAPEAIARANADLLTTAELRQEFIDVYCDQGRQEADHWLQLNHGPIPVQEMEHRLSRYGLNPCGEIIGSDFHCNLSEVHLNLISPQDRQGQEKAFQAAALAAAVLLNHRFGVKRYQRSREWDPIVGVSFTGLFDFFVHAFGTPWLHWWLEGRPRHGVGCQFLDQEADCLLRWSQVVQTTVEEYCKDHGLRVPNRCTTVQPAGTKSLLTGASPGWHPPKSQRFIRRITFRKSDPVALACMDYGYTIVPSQTDKDDQGRLLDDPFDPRCTEWLVEIPTEVSWANLPGAD</sequence>
<dbReference type="GO" id="GO:0031419">
    <property type="term" value="F:cobalamin binding"/>
    <property type="evidence" value="ECO:0007669"/>
    <property type="project" value="UniProtKB-KW"/>
</dbReference>
<dbReference type="InterPro" id="IPR013345">
    <property type="entry name" value="RTP_Rdtase_AdoCbl-dep"/>
</dbReference>
<dbReference type="InterPro" id="IPR054158">
    <property type="entry name" value="RNR-II_ins_dom"/>
</dbReference>
<protein>
    <submittedName>
        <fullName evidence="7">Ribonucleoside-triphosphate reductase, adenosylcobalamin-dependent</fullName>
    </submittedName>
</protein>
<dbReference type="GO" id="GO:0004748">
    <property type="term" value="F:ribonucleoside-diphosphate reductase activity, thioredoxin disulfide as acceptor"/>
    <property type="evidence" value="ECO:0007669"/>
    <property type="project" value="InterPro"/>
</dbReference>
<evidence type="ECO:0000256" key="4">
    <source>
        <dbReference type="ARBA" id="ARBA00023285"/>
    </source>
</evidence>
<keyword evidence="4" id="KW-0170">Cobalt</keyword>
<dbReference type="GO" id="GO:0008998">
    <property type="term" value="F:ribonucleoside-triphosphate reductase (thioredoxin) activity"/>
    <property type="evidence" value="ECO:0007669"/>
    <property type="project" value="InterPro"/>
</dbReference>
<accession>A0A1T1CZQ7</accession>
<dbReference type="Gene3D" id="3.20.70.20">
    <property type="match status" value="2"/>
</dbReference>
<comment type="caution">
    <text evidence="7">The sequence shown here is derived from an EMBL/GenBank/DDBJ whole genome shotgun (WGS) entry which is preliminary data.</text>
</comment>
<dbReference type="SUPFAM" id="SSF51998">
    <property type="entry name" value="PFL-like glycyl radical enzymes"/>
    <property type="match status" value="1"/>
</dbReference>
<dbReference type="OrthoDB" id="9763270at2"/>
<organism evidence="7 8">
    <name type="scientific">Candidatus Synechococcus spongiarum LMB bulk15N</name>
    <dbReference type="NCBI Taxonomy" id="1943583"/>
    <lineage>
        <taxon>Bacteria</taxon>
        <taxon>Bacillati</taxon>
        <taxon>Cyanobacteriota</taxon>
        <taxon>Cyanophyceae</taxon>
        <taxon>Synechococcales</taxon>
        <taxon>Synechococcaceae</taxon>
        <taxon>Synechococcus</taxon>
    </lineage>
</organism>
<gene>
    <name evidence="7" type="ORF">BV53_06390</name>
</gene>
<comment type="cofactor">
    <cofactor evidence="1">
        <name>adenosylcob(III)alamin</name>
        <dbReference type="ChEBI" id="CHEBI:18408"/>
    </cofactor>
</comment>
<dbReference type="NCBIfam" id="TIGR02505">
    <property type="entry name" value="RTPR"/>
    <property type="match status" value="1"/>
</dbReference>
<evidence type="ECO:0000313" key="8">
    <source>
        <dbReference type="Proteomes" id="UP000242590"/>
    </source>
</evidence>
<keyword evidence="2" id="KW-0846">Cobalamin</keyword>
<evidence type="ECO:0000313" key="7">
    <source>
        <dbReference type="EMBL" id="OOV34101.1"/>
    </source>
</evidence>
<dbReference type="EMBL" id="MWLE01000088">
    <property type="protein sequence ID" value="OOV34101.1"/>
    <property type="molecule type" value="Genomic_DNA"/>
</dbReference>
<evidence type="ECO:0000256" key="1">
    <source>
        <dbReference type="ARBA" id="ARBA00001922"/>
    </source>
</evidence>
<dbReference type="PANTHER" id="PTHR43371">
    <property type="entry name" value="VITAMIN B12-DEPENDENT RIBONUCLEOTIDE REDUCTASE"/>
    <property type="match status" value="1"/>
</dbReference>
<dbReference type="Pfam" id="PF21995">
    <property type="entry name" value="RNR-II_ins_dom"/>
    <property type="match status" value="1"/>
</dbReference>
<evidence type="ECO:0000259" key="6">
    <source>
        <dbReference type="Pfam" id="PF21995"/>
    </source>
</evidence>
<feature type="non-terminal residue" evidence="7">
    <location>
        <position position="656"/>
    </location>
</feature>
<dbReference type="RefSeq" id="WP_078232486.1">
    <property type="nucleotide sequence ID" value="NZ_MWLE01000088.1"/>
</dbReference>
<evidence type="ECO:0000256" key="2">
    <source>
        <dbReference type="ARBA" id="ARBA00022628"/>
    </source>
</evidence>
<feature type="region of interest" description="Disordered" evidence="5">
    <location>
        <begin position="1"/>
        <end position="35"/>
    </location>
</feature>
<reference evidence="7 8" key="1">
    <citation type="submission" date="2017-02" db="EMBL/GenBank/DDBJ databases">
        <title>Draft Genome Sequences of 'Candidatus Synechococcus spongiarum', Cyanobacterial Symbionts of the Mediterranean Sponge Aplysina aerophoba from two locations.</title>
        <authorList>
            <person name="Slaby B.M."/>
            <person name="Hentschel U."/>
        </authorList>
    </citation>
    <scope>NUCLEOTIDE SEQUENCE [LARGE SCALE GENOMIC DNA]</scope>
    <source>
        <strain evidence="7">LMB bulk15N</strain>
    </source>
</reference>
<keyword evidence="3" id="KW-0560">Oxidoreductase</keyword>
<feature type="compositionally biased region" description="Polar residues" evidence="5">
    <location>
        <begin position="1"/>
        <end position="20"/>
    </location>
</feature>
<dbReference type="GO" id="GO:0006260">
    <property type="term" value="P:DNA replication"/>
    <property type="evidence" value="ECO:0007669"/>
    <property type="project" value="InterPro"/>
</dbReference>
<evidence type="ECO:0000256" key="3">
    <source>
        <dbReference type="ARBA" id="ARBA00023002"/>
    </source>
</evidence>
<evidence type="ECO:0000256" key="5">
    <source>
        <dbReference type="SAM" id="MobiDB-lite"/>
    </source>
</evidence>
<proteinExistence type="predicted"/>
<dbReference type="GO" id="GO:0000166">
    <property type="term" value="F:nucleotide binding"/>
    <property type="evidence" value="ECO:0007669"/>
    <property type="project" value="InterPro"/>
</dbReference>
<name>A0A1T1CZQ7_9SYNE</name>
<dbReference type="InterPro" id="IPR050862">
    <property type="entry name" value="RdRp_reductase_class-2"/>
</dbReference>
<dbReference type="PANTHER" id="PTHR43371:SF1">
    <property type="entry name" value="RIBONUCLEOSIDE-DIPHOSPHATE REDUCTASE"/>
    <property type="match status" value="1"/>
</dbReference>
<dbReference type="AlphaFoldDB" id="A0A1T1CZQ7"/>
<feature type="domain" description="B12-dependent ribonucleotide reductase insertion" evidence="6">
    <location>
        <begin position="189"/>
        <end position="264"/>
    </location>
</feature>
<dbReference type="Proteomes" id="UP000242590">
    <property type="component" value="Unassembled WGS sequence"/>
</dbReference>